<keyword evidence="2" id="KW-1185">Reference proteome</keyword>
<accession>A0ABN4H004</accession>
<gene>
    <name evidence="1" type="ORF">FNO190_1532</name>
</gene>
<dbReference type="Proteomes" id="UP000035930">
    <property type="component" value="Chromosome"/>
</dbReference>
<name>A0ABN4H004_9GAMM</name>
<dbReference type="RefSeq" id="WP_051388209.1">
    <property type="nucleotide sequence ID" value="NZ_CP011923.2"/>
</dbReference>
<proteinExistence type="predicted"/>
<sequence length="155" mass="18162">MMEVETNFKSILKDNHIVKNRYNTNDYVKLNDLMSLGEYEVRFTAYNEYSSINPFKNWNQNRPTVSLTWYYAYNSTKLDREENFSKASFENAISAVAGLIVLLYSQLGRRVFDDIDIRYLAQNPEKVYLAYSDDSGNFKIVKKDALPYLDTCKVK</sequence>
<reference evidence="1" key="1">
    <citation type="submission" date="2017-08" db="EMBL/GenBank/DDBJ databases">
        <title>Complete Genome Sequence of Francisella noatunensis subsp. orientalis strain FNO190.</title>
        <authorList>
            <person name="Pereira F.L."/>
            <person name="Goncalves L.A."/>
            <person name="Guilherme T.C."/>
            <person name="Soares S.C."/>
            <person name="Dorella F.A."/>
            <person name="Carvalho A.F."/>
            <person name="Leibowitz M.P."/>
            <person name="Leal C.A.G."/>
            <person name="Azevedo V.A.C."/>
            <person name="Figueiredo H.C.P."/>
        </authorList>
    </citation>
    <scope>NUCLEOTIDE SEQUENCE</scope>
    <source>
        <strain evidence="1">FNO190</strain>
    </source>
</reference>
<evidence type="ECO:0000313" key="1">
    <source>
        <dbReference type="EMBL" id="AKN89156.1"/>
    </source>
</evidence>
<evidence type="ECO:0000313" key="2">
    <source>
        <dbReference type="Proteomes" id="UP000035930"/>
    </source>
</evidence>
<protein>
    <submittedName>
        <fullName evidence="1">Uncharacterized protein</fullName>
    </submittedName>
</protein>
<organism evidence="1 2">
    <name type="scientific">Francisella orientalis</name>
    <dbReference type="NCBI Taxonomy" id="299583"/>
    <lineage>
        <taxon>Bacteria</taxon>
        <taxon>Pseudomonadati</taxon>
        <taxon>Pseudomonadota</taxon>
        <taxon>Gammaproteobacteria</taxon>
        <taxon>Thiotrichales</taxon>
        <taxon>Francisellaceae</taxon>
        <taxon>Francisella</taxon>
    </lineage>
</organism>
<dbReference type="EMBL" id="CP011923">
    <property type="protein sequence ID" value="AKN89156.1"/>
    <property type="molecule type" value="Genomic_DNA"/>
</dbReference>